<evidence type="ECO:0000256" key="1">
    <source>
        <dbReference type="ARBA" id="ARBA00004651"/>
    </source>
</evidence>
<accession>A0A1D8USL5</accession>
<dbReference type="eggNOG" id="COG4791">
    <property type="taxonomic scope" value="Bacteria"/>
</dbReference>
<dbReference type="KEGG" id="kba:A0U89_05250"/>
<feature type="transmembrane region" description="Helical" evidence="7">
    <location>
        <begin position="13"/>
        <end position="37"/>
    </location>
</feature>
<dbReference type="PRINTS" id="PR00953">
    <property type="entry name" value="TYPE3IMRPROT"/>
</dbReference>
<dbReference type="NCBIfam" id="TIGR01401">
    <property type="entry name" value="fliR_like_III"/>
    <property type="match status" value="1"/>
</dbReference>
<feature type="transmembrane region" description="Helical" evidence="7">
    <location>
        <begin position="134"/>
        <end position="157"/>
    </location>
</feature>
<comment type="subcellular location">
    <subcellularLocation>
        <location evidence="1 7">Cell membrane</location>
        <topology evidence="1 7">Multi-pass membrane protein</topology>
    </subcellularLocation>
</comment>
<keyword evidence="6 7" id="KW-0472">Membrane</keyword>
<keyword evidence="4 7" id="KW-0812">Transmembrane</keyword>
<evidence type="ECO:0000256" key="7">
    <source>
        <dbReference type="RuleBase" id="RU362072"/>
    </source>
</evidence>
<keyword evidence="3 7" id="KW-1003">Cell membrane</keyword>
<dbReference type="PANTHER" id="PTHR30065:SF1">
    <property type="entry name" value="SURFACE PRESENTATION OF ANTIGENS PROTEIN SPAR"/>
    <property type="match status" value="1"/>
</dbReference>
<proteinExistence type="inferred from homology"/>
<feature type="transmembrane region" description="Helical" evidence="7">
    <location>
        <begin position="75"/>
        <end position="99"/>
    </location>
</feature>
<dbReference type="InterPro" id="IPR002010">
    <property type="entry name" value="T3SS_IM_R"/>
</dbReference>
<evidence type="ECO:0000256" key="2">
    <source>
        <dbReference type="ARBA" id="ARBA00009772"/>
    </source>
</evidence>
<dbReference type="GO" id="GO:0006605">
    <property type="term" value="P:protein targeting"/>
    <property type="evidence" value="ECO:0007669"/>
    <property type="project" value="UniProtKB-UniRule"/>
</dbReference>
<dbReference type="GO" id="GO:0005886">
    <property type="term" value="C:plasma membrane"/>
    <property type="evidence" value="ECO:0007669"/>
    <property type="project" value="UniProtKB-SubCell"/>
</dbReference>
<feature type="transmembrane region" description="Helical" evidence="7">
    <location>
        <begin position="228"/>
        <end position="248"/>
    </location>
</feature>
<feature type="transmembrane region" description="Helical" evidence="7">
    <location>
        <begin position="189"/>
        <end position="216"/>
    </location>
</feature>
<keyword evidence="5 7" id="KW-1133">Transmembrane helix</keyword>
<dbReference type="AlphaFoldDB" id="A0A1D8USL5"/>
<comment type="similarity">
    <text evidence="2 7">Belongs to the FliR/MopE/SpaR family.</text>
</comment>
<evidence type="ECO:0000256" key="6">
    <source>
        <dbReference type="ARBA" id="ARBA00023136"/>
    </source>
</evidence>
<dbReference type="STRING" id="153496.A0U89_05250"/>
<keyword evidence="9" id="KW-1185">Reference proteome</keyword>
<evidence type="ECO:0000313" key="9">
    <source>
        <dbReference type="Proteomes" id="UP000179145"/>
    </source>
</evidence>
<dbReference type="Proteomes" id="UP000179145">
    <property type="component" value="Chromosome"/>
</dbReference>
<name>A0A1D8USL5_9PROT</name>
<evidence type="ECO:0000256" key="4">
    <source>
        <dbReference type="ARBA" id="ARBA00022692"/>
    </source>
</evidence>
<gene>
    <name evidence="8" type="ORF">A0U89_05250</name>
</gene>
<feature type="transmembrane region" description="Helical" evidence="7">
    <location>
        <begin position="44"/>
        <end position="63"/>
    </location>
</feature>
<dbReference type="InterPro" id="IPR006304">
    <property type="entry name" value="T3SS_SpaR/YscT"/>
</dbReference>
<dbReference type="RefSeq" id="WP_070402364.1">
    <property type="nucleotide sequence ID" value="NZ_BJVW01000019.1"/>
</dbReference>
<evidence type="ECO:0000313" key="8">
    <source>
        <dbReference type="EMBL" id="AOX16628.1"/>
    </source>
</evidence>
<reference evidence="8 9" key="1">
    <citation type="journal article" date="2016" name="Microb. Cell Fact.">
        <title>Dissection of exopolysaccharide biosynthesis in Kozakia baliensis.</title>
        <authorList>
            <person name="Brandt J.U."/>
            <person name="Jakob F."/>
            <person name="Behr J."/>
            <person name="Geissler A.J."/>
            <person name="Vogel R.F."/>
        </authorList>
    </citation>
    <scope>NUCLEOTIDE SEQUENCE [LARGE SCALE GENOMIC DNA]</scope>
    <source>
        <strain evidence="8 9">DSM 14400</strain>
    </source>
</reference>
<dbReference type="PANTHER" id="PTHR30065">
    <property type="entry name" value="FLAGELLAR BIOSYNTHETIC PROTEIN FLIR"/>
    <property type="match status" value="1"/>
</dbReference>
<dbReference type="EMBL" id="CP014674">
    <property type="protein sequence ID" value="AOX16628.1"/>
    <property type="molecule type" value="Genomic_DNA"/>
</dbReference>
<evidence type="ECO:0000256" key="5">
    <source>
        <dbReference type="ARBA" id="ARBA00022989"/>
    </source>
</evidence>
<protein>
    <submittedName>
        <fullName evidence="8">Uncharacterized protein</fullName>
    </submittedName>
</protein>
<dbReference type="Pfam" id="PF01311">
    <property type="entry name" value="Bac_export_1"/>
    <property type="match status" value="1"/>
</dbReference>
<evidence type="ECO:0000256" key="3">
    <source>
        <dbReference type="ARBA" id="ARBA00022475"/>
    </source>
</evidence>
<sequence length="268" mass="28271">MPASDPLIALNQFIPWLSAIAVAMGRPAGAAIVLPVFTRAQLGGPIRGAVAFALGLPAMPGIYENLVETPRTMPFLALIGAKELIIGIMIGLLIGLPIWGIQGVGELLDTQRSATQGHAEDPGSGNQDSTMAGFLAMAVIGLFVLSGGLNLLAHSLAVSESVWPPLSLTFKPRAGFGDALLGLLDKLTIVSLTTGAPIMLAMLLCEAAVILLMRAIPKLHLYDLAPTLRNLVFVLIMFGYSVWLVAYMRRALVASHHVVADLQQLLAP</sequence>
<dbReference type="OrthoDB" id="9807748at2"/>
<organism evidence="8 9">
    <name type="scientific">Kozakia baliensis</name>
    <dbReference type="NCBI Taxonomy" id="153496"/>
    <lineage>
        <taxon>Bacteria</taxon>
        <taxon>Pseudomonadati</taxon>
        <taxon>Pseudomonadota</taxon>
        <taxon>Alphaproteobacteria</taxon>
        <taxon>Acetobacterales</taxon>
        <taxon>Acetobacteraceae</taxon>
        <taxon>Kozakia</taxon>
    </lineage>
</organism>